<dbReference type="PATRIC" id="fig|1121305.3.peg.1496"/>
<dbReference type="Pfam" id="PF00117">
    <property type="entry name" value="GATase"/>
    <property type="match status" value="1"/>
</dbReference>
<dbReference type="PANTHER" id="PTHR42701">
    <property type="entry name" value="IMIDAZOLE GLYCEROL PHOSPHATE SYNTHASE SUBUNIT HISH"/>
    <property type="match status" value="1"/>
</dbReference>
<sequence>MIAIVDYGIGNLRSVENALDLLGIDSIITDDKEKILNSDGIILPGVGAFPDAIDNIRKHGIDKILEKAVMEDKPLLGICLGMQLLFEESEEGELSKGLGFLKGKIRPLKTNLKVPHMGWNNLKFYKDSKILRGIDEGSYVYFVHSYYAEVGEEGILNAYAEYGVIVPGVVSKGNIFGMQFHPEKSGDVGLKMLKNFGEMIK</sequence>
<dbReference type="Proteomes" id="UP000075374">
    <property type="component" value="Unassembled WGS sequence"/>
</dbReference>
<dbReference type="GO" id="GO:0000105">
    <property type="term" value="P:L-histidine biosynthetic process"/>
    <property type="evidence" value="ECO:0007669"/>
    <property type="project" value="UniProtKB-UniRule"/>
</dbReference>
<protein>
    <recommendedName>
        <fullName evidence="11">Imidazole glycerol phosphate synthase subunit HisH</fullName>
        <ecNumber evidence="11">4.3.2.10</ecNumber>
    </recommendedName>
    <alternativeName>
        <fullName evidence="11">IGP synthase glutaminase subunit</fullName>
        <ecNumber evidence="11">3.5.1.2</ecNumber>
    </alternativeName>
    <alternativeName>
        <fullName evidence="11">IGP synthase subunit HisH</fullName>
    </alternativeName>
    <alternativeName>
        <fullName evidence="11">ImGP synthase subunit HisH</fullName>
        <shortName evidence="11">IGPS subunit HisH</shortName>
    </alternativeName>
</protein>
<evidence type="ECO:0000256" key="5">
    <source>
        <dbReference type="ARBA" id="ARBA00022801"/>
    </source>
</evidence>
<dbReference type="SUPFAM" id="SSF52317">
    <property type="entry name" value="Class I glutamine amidotransferase-like"/>
    <property type="match status" value="1"/>
</dbReference>
<evidence type="ECO:0000256" key="12">
    <source>
        <dbReference type="PIRSR" id="PIRSR000495-1"/>
    </source>
</evidence>
<evidence type="ECO:0000256" key="3">
    <source>
        <dbReference type="ARBA" id="ARBA00022490"/>
    </source>
</evidence>
<proteinExistence type="inferred from homology"/>
<accession>A0A151AMA8</accession>
<dbReference type="NCBIfam" id="TIGR01855">
    <property type="entry name" value="IMP_synth_hisH"/>
    <property type="match status" value="1"/>
</dbReference>
<evidence type="ECO:0000256" key="7">
    <source>
        <dbReference type="ARBA" id="ARBA00023102"/>
    </source>
</evidence>
<dbReference type="EC" id="3.5.1.2" evidence="11"/>
<dbReference type="CDD" id="cd01748">
    <property type="entry name" value="GATase1_IGP_Synthase"/>
    <property type="match status" value="1"/>
</dbReference>
<evidence type="ECO:0000313" key="15">
    <source>
        <dbReference type="Proteomes" id="UP000075374"/>
    </source>
</evidence>
<dbReference type="PIRSF" id="PIRSF000495">
    <property type="entry name" value="Amidotransf_hisH"/>
    <property type="match status" value="1"/>
</dbReference>
<organism evidence="14 15">
    <name type="scientific">Clostridium colicanis DSM 13634</name>
    <dbReference type="NCBI Taxonomy" id="1121305"/>
    <lineage>
        <taxon>Bacteria</taxon>
        <taxon>Bacillati</taxon>
        <taxon>Bacillota</taxon>
        <taxon>Clostridia</taxon>
        <taxon>Eubacteriales</taxon>
        <taxon>Clostridiaceae</taxon>
        <taxon>Clostridium</taxon>
    </lineage>
</organism>
<evidence type="ECO:0000256" key="6">
    <source>
        <dbReference type="ARBA" id="ARBA00022962"/>
    </source>
</evidence>
<keyword evidence="14" id="KW-0328">Glycosyltransferase</keyword>
<evidence type="ECO:0000259" key="13">
    <source>
        <dbReference type="Pfam" id="PF00117"/>
    </source>
</evidence>
<keyword evidence="3 11" id="KW-0963">Cytoplasm</keyword>
<keyword evidence="6 11" id="KW-0315">Glutamine amidotransferase</keyword>
<dbReference type="HAMAP" id="MF_00278">
    <property type="entry name" value="HisH"/>
    <property type="match status" value="1"/>
</dbReference>
<dbReference type="RefSeq" id="WP_061858345.1">
    <property type="nucleotide sequence ID" value="NZ_LTBB01000007.1"/>
</dbReference>
<comment type="subunit">
    <text evidence="2 11">Heterodimer of HisH and HisF.</text>
</comment>
<dbReference type="GO" id="GO:0016829">
    <property type="term" value="F:lyase activity"/>
    <property type="evidence" value="ECO:0007669"/>
    <property type="project" value="UniProtKB-KW"/>
</dbReference>
<gene>
    <name evidence="14" type="primary">hisH1</name>
    <name evidence="11" type="synonym">hisH</name>
    <name evidence="14" type="ORF">CLCOL_14920</name>
</gene>
<keyword evidence="7 11" id="KW-0368">Histidine biosynthesis</keyword>
<reference evidence="14 15" key="1">
    <citation type="submission" date="2016-02" db="EMBL/GenBank/DDBJ databases">
        <title>Genome sequence of Clostridium colicanis DSM 13634.</title>
        <authorList>
            <person name="Poehlein A."/>
            <person name="Daniel R."/>
        </authorList>
    </citation>
    <scope>NUCLEOTIDE SEQUENCE [LARGE SCALE GENOMIC DNA]</scope>
    <source>
        <strain evidence="14 15">DSM 13634</strain>
    </source>
</reference>
<dbReference type="AlphaFoldDB" id="A0A151AMA8"/>
<dbReference type="FunFam" id="3.40.50.880:FF:000028">
    <property type="entry name" value="Imidazole glycerol phosphate synthase subunit HisH"/>
    <property type="match status" value="1"/>
</dbReference>
<dbReference type="EC" id="4.3.2.10" evidence="11"/>
<dbReference type="PANTHER" id="PTHR42701:SF1">
    <property type="entry name" value="IMIDAZOLE GLYCEROL PHOSPHATE SYNTHASE SUBUNIT HISH"/>
    <property type="match status" value="1"/>
</dbReference>
<dbReference type="PROSITE" id="PS51273">
    <property type="entry name" value="GATASE_TYPE_1"/>
    <property type="match status" value="1"/>
</dbReference>
<feature type="active site" description="Nucleophile" evidence="11 12">
    <location>
        <position position="79"/>
    </location>
</feature>
<comment type="caution">
    <text evidence="14">The sequence shown here is derived from an EMBL/GenBank/DDBJ whole genome shotgun (WGS) entry which is preliminary data.</text>
</comment>
<evidence type="ECO:0000256" key="4">
    <source>
        <dbReference type="ARBA" id="ARBA00022605"/>
    </source>
</evidence>
<keyword evidence="15" id="KW-1185">Reference proteome</keyword>
<keyword evidence="4 11" id="KW-0028">Amino-acid biosynthesis</keyword>
<evidence type="ECO:0000256" key="10">
    <source>
        <dbReference type="ARBA" id="ARBA00049534"/>
    </source>
</evidence>
<evidence type="ECO:0000313" key="14">
    <source>
        <dbReference type="EMBL" id="KYH28761.1"/>
    </source>
</evidence>
<dbReference type="GO" id="GO:0005737">
    <property type="term" value="C:cytoplasm"/>
    <property type="evidence" value="ECO:0007669"/>
    <property type="project" value="UniProtKB-SubCell"/>
</dbReference>
<name>A0A151AMA8_9CLOT</name>
<evidence type="ECO:0000256" key="11">
    <source>
        <dbReference type="HAMAP-Rule" id="MF_00278"/>
    </source>
</evidence>
<evidence type="ECO:0000256" key="2">
    <source>
        <dbReference type="ARBA" id="ARBA00011152"/>
    </source>
</evidence>
<dbReference type="InterPro" id="IPR017926">
    <property type="entry name" value="GATASE"/>
</dbReference>
<dbReference type="GO" id="GO:0004359">
    <property type="term" value="F:glutaminase activity"/>
    <property type="evidence" value="ECO:0007669"/>
    <property type="project" value="UniProtKB-EC"/>
</dbReference>
<dbReference type="InterPro" id="IPR010139">
    <property type="entry name" value="Imidazole-glycPsynth_HisH"/>
</dbReference>
<evidence type="ECO:0000256" key="1">
    <source>
        <dbReference type="ARBA" id="ARBA00005091"/>
    </source>
</evidence>
<dbReference type="GO" id="GO:0000107">
    <property type="term" value="F:imidazoleglycerol-phosphate synthase activity"/>
    <property type="evidence" value="ECO:0007669"/>
    <property type="project" value="UniProtKB-UniRule"/>
</dbReference>
<feature type="domain" description="Glutamine amidotransferase" evidence="13">
    <location>
        <begin position="4"/>
        <end position="196"/>
    </location>
</feature>
<comment type="catalytic activity">
    <reaction evidence="9 11">
        <text>5-[(5-phospho-1-deoxy-D-ribulos-1-ylimino)methylamino]-1-(5-phospho-beta-D-ribosyl)imidazole-4-carboxamide + L-glutamine = D-erythro-1-(imidazol-4-yl)glycerol 3-phosphate + 5-amino-1-(5-phospho-beta-D-ribosyl)imidazole-4-carboxamide + L-glutamate + H(+)</text>
        <dbReference type="Rhea" id="RHEA:24793"/>
        <dbReference type="ChEBI" id="CHEBI:15378"/>
        <dbReference type="ChEBI" id="CHEBI:29985"/>
        <dbReference type="ChEBI" id="CHEBI:58278"/>
        <dbReference type="ChEBI" id="CHEBI:58359"/>
        <dbReference type="ChEBI" id="CHEBI:58475"/>
        <dbReference type="ChEBI" id="CHEBI:58525"/>
        <dbReference type="EC" id="4.3.2.10"/>
    </reaction>
</comment>
<comment type="pathway">
    <text evidence="1 11">Amino-acid biosynthesis; L-histidine biosynthesis; L-histidine from 5-phospho-alpha-D-ribose 1-diphosphate: step 5/9.</text>
</comment>
<dbReference type="STRING" id="1121305.CLCOL_14920"/>
<evidence type="ECO:0000256" key="8">
    <source>
        <dbReference type="ARBA" id="ARBA00023239"/>
    </source>
</evidence>
<evidence type="ECO:0000256" key="9">
    <source>
        <dbReference type="ARBA" id="ARBA00047838"/>
    </source>
</evidence>
<feature type="active site" evidence="11 12">
    <location>
        <position position="183"/>
    </location>
</feature>
<comment type="subcellular location">
    <subcellularLocation>
        <location evidence="11">Cytoplasm</location>
    </subcellularLocation>
</comment>
<keyword evidence="8 11" id="KW-0456">Lyase</keyword>
<dbReference type="InterPro" id="IPR029062">
    <property type="entry name" value="Class_I_gatase-like"/>
</dbReference>
<keyword evidence="5 11" id="KW-0378">Hydrolase</keyword>
<dbReference type="EMBL" id="LTBB01000007">
    <property type="protein sequence ID" value="KYH28761.1"/>
    <property type="molecule type" value="Genomic_DNA"/>
</dbReference>
<comment type="function">
    <text evidence="11">IGPS catalyzes the conversion of PRFAR and glutamine to IGP, AICAR and glutamate. The HisH subunit catalyzes the hydrolysis of glutamine to glutamate and ammonia as part of the synthesis of IGP and AICAR. The resulting ammonia molecule is channeled to the active site of HisF.</text>
</comment>
<dbReference type="UniPathway" id="UPA00031">
    <property type="reaction ID" value="UER00010"/>
</dbReference>
<keyword evidence="14" id="KW-0808">Transferase</keyword>
<feature type="active site" evidence="11 12">
    <location>
        <position position="181"/>
    </location>
</feature>
<dbReference type="Gene3D" id="3.40.50.880">
    <property type="match status" value="1"/>
</dbReference>
<comment type="catalytic activity">
    <reaction evidence="10 11">
        <text>L-glutamine + H2O = L-glutamate + NH4(+)</text>
        <dbReference type="Rhea" id="RHEA:15889"/>
        <dbReference type="ChEBI" id="CHEBI:15377"/>
        <dbReference type="ChEBI" id="CHEBI:28938"/>
        <dbReference type="ChEBI" id="CHEBI:29985"/>
        <dbReference type="ChEBI" id="CHEBI:58359"/>
        <dbReference type="EC" id="3.5.1.2"/>
    </reaction>
</comment>